<dbReference type="Proteomes" id="UP001318401">
    <property type="component" value="Unassembled WGS sequence"/>
</dbReference>
<dbReference type="PANTHER" id="PTHR34491">
    <property type="entry name" value="A-TYPE INCLUSION PROTEIN, PUTATIVE-RELATED"/>
    <property type="match status" value="1"/>
</dbReference>
<name>A0ABX2BCD5_9GAMM</name>
<proteinExistence type="predicted"/>
<dbReference type="PANTHER" id="PTHR34491:SF156">
    <property type="entry name" value="KINESIN MOTOR DOMAIN-CONTAINING PROTEIN"/>
    <property type="match status" value="1"/>
</dbReference>
<evidence type="ECO:0000313" key="1">
    <source>
        <dbReference type="EMBL" id="NPT30648.1"/>
    </source>
</evidence>
<dbReference type="RefSeq" id="WP_125748284.1">
    <property type="nucleotide sequence ID" value="NZ_CP034367.1"/>
</dbReference>
<dbReference type="EMBL" id="QDKN01000003">
    <property type="protein sequence ID" value="NPT30648.1"/>
    <property type="molecule type" value="Genomic_DNA"/>
</dbReference>
<keyword evidence="2" id="KW-1185">Reference proteome</keyword>
<reference evidence="1 2" key="1">
    <citation type="submission" date="2018-04" db="EMBL/GenBank/DDBJ databases">
        <authorList>
            <person name="Li G."/>
            <person name="Du W."/>
            <person name="Bai Y."/>
        </authorList>
    </citation>
    <scope>NUCLEOTIDE SEQUENCE [LARGE SCALE GENOMIC DNA]</scope>
    <source>
        <strain evidence="1 2">YYYZ-3</strain>
    </source>
</reference>
<protein>
    <submittedName>
        <fullName evidence="1">Uncharacterized protein</fullName>
    </submittedName>
</protein>
<organism evidence="1 2">
    <name type="scientific">Vreelandella venusta</name>
    <dbReference type="NCBI Taxonomy" id="44935"/>
    <lineage>
        <taxon>Bacteria</taxon>
        <taxon>Pseudomonadati</taxon>
        <taxon>Pseudomonadota</taxon>
        <taxon>Gammaproteobacteria</taxon>
        <taxon>Oceanospirillales</taxon>
        <taxon>Halomonadaceae</taxon>
        <taxon>Vreelandella</taxon>
    </lineage>
</organism>
<gene>
    <name evidence="1" type="ORF">DDR56_08720</name>
</gene>
<evidence type="ECO:0000313" key="2">
    <source>
        <dbReference type="Proteomes" id="UP001318401"/>
    </source>
</evidence>
<comment type="caution">
    <text evidence="1">The sequence shown here is derived from an EMBL/GenBank/DDBJ whole genome shotgun (WGS) entry which is preliminary data.</text>
</comment>
<accession>A0ABX2BCD5</accession>
<sequence length="2144" mass="229580">MAQTYKTGLIITGDASGGIRAVRATDEAVHKLNQTFDRTSRQSKRFGNDVQQAGRQLSSIDKGAADAGRGLAVLRTNATGVAAAMATAFGAGSMIKQARMIADTDALAKSIGMATGELQAWDYAAQLAGLSGGQIGDILKDIAERIGEFSAEGTGEAAALFENLNLSIEEMQRLAPDQQLLKIAEAISTLDNRGQQISYLERLGNDATRLLPLLENNAALLREYTNEANALSVSMSQIDIERAIEANRAMAQLSGTTQGLSNQIIADLAPGFATVTSSLTDFIQESGGAANILNEVKDVATLTAAVMAGRYASSMVASTRQMIERNAASAASAAADERSMQMAVRRAAAEMATEKRLLGRAIAEAQSTKGTDAHAAALARLGVARQRAVAATAQHTVAVNANAAATQRATVAARAASGAYALIGGPLGVATLAATAFFMFRDSSDEVSSSLVNMDEPLESVIADFRTLTTESQRAALIKWGDRQEEEADKARQALAKIREELLSLGFENSSGAEARVFFDEINSGFDAVERGAQSLDTTLTNLQEQLEIPEGVMRDLRLLASEYSAGRVSADELGVRLEALTNTFNEVSEGADNAGVSINSGAPNAKTLEAWGAYNDRLRESIAASRDGGSALGAASRAMDGMGEGVSSVMRGYTAFLTVQDEVLKDQKKNQAESAAAAKQAASESARAYEQAARAAQQSAKQQADALRGIQHEMDPLTAEHDKYVERINVLDQALSDNTLTQEQYGESVRWAAEQYTRAATGGEEYEKQTESLVSTYDRHNQRALQLRDALEQINQRYRDGVINGDQYVRMIDGIRDEMYQLSLEADPTSKELARSWEEAANRINETFGDAFTGAYGSFKDFGDRLMDGVKRLIGEITYQASLEPIVIGFTTDMREALAIPGAGSYQARSSQSFGGMPSLSGMMDGGGAIASAYRAFQGNTHYAGMFGDSLAAETQSGLRAGFDSFAASGLGNAALGIGGGIAGGYAGTAIGSAVFGKNANSNYGAMGGAALGQALIPIPGLGAAIGGALGGVVDSLFGSGKKTFDFDFQQGGHYGVFGDRESELGKFGITSFSDYKLGEQQDALQALMDQIANFDNTLANAAIDTRVDAMRASIEGFTHSGPEDLFDTRLRALIDGSGALVESAIAQIVDPQQMADAFLSVLNIERVMQSLNSQVQSDVAAHLEANTTNIQGTADSLTQAISSTVLLGNSAERLNWQFDDAAGGAIHYAWSLQEAVGGLDALSGMGASYYQNYFTQAEREAELREQISETMRELGLEMPKTRDGFRALVEAQSLNTDAGTANVAALLQLESAFAQLTPAIEGTGDAASSTGEALRTQEQLSRQLLQAQGNTDALRQIEIDRLSELENAEIDNLTMMQKRLWAIEDEKVAQQEAERAQQARTREIEQEAQAWSRAREQLASFGVGIDNWIDGLKSTDKGLASPGDQLAAASAAFDEQYAKAASGDRAAMSSITQYADRFIEAQKGWSASGAQTVGTIDRVTGMLAKLPDQLTPEQFIVDGIRDVVTNELADEIERAIMDSKYTISTLIDFATNTDQLPADLRTILGEQSHRLDSTLSYLVGENQLTSELERLAIGSTNTLVATVEYITFSELADDNKRLALSSSNTMTAVVDYAVRSDLDNASRRLALESSNVYSVMIEYAIERDISAEDRHLALDSINRYTAVVEYVARSELTAGNRQLALGSLNEYDAIIDYATRNDLAGADRTLAVEHGNRYLANVDYIVGRKLTPNNRRLALQSNHNYVSVIDQVVGMALKGSDRRLALESTNRYQTIVDAVLADGISPDVRKFALSKSNSLLATVDGILESGLSHDVRTLALEDSNHFVTTLEAALADGRLSHDERALLDAQSDTIFKRLETGGLNLTPDEWAVLNAASGTRRLDLLADVAFNATDLEQLGNLDAIRAGAEGTKANTDAAKDAAKGMRVTFADHQSPTALKGIGHWLTYKHKESASGIGHKYAEQHYKWAERIGARYAAAGVGRRVDGSHAGGLPRVPFDGYLAELHKDESVLTADQSDALRTLATSGASVPKLSMSAPRDMPMPSIPLPQFPTLGNSDVLQVLQDVKRELVDTRKQNKTLHAENARLLAAANAQRGSGFLREIDAIKEGNKMLKRMQDDMALEGVRR</sequence>